<accession>X6P1W0</accession>
<evidence type="ECO:0000313" key="1">
    <source>
        <dbReference type="EMBL" id="ETO32530.1"/>
    </source>
</evidence>
<evidence type="ECO:0000313" key="2">
    <source>
        <dbReference type="Proteomes" id="UP000023152"/>
    </source>
</evidence>
<name>X6P1W0_RETFI</name>
<sequence length="101" mass="11820">MEKHIFWITSEFRVQLDNWHYNANNGTVNNKIYFVAKQKAENEPTSIGRGNEHNICEAKKKDVEDKIYFEPIAMFALKIKVKTTKPFQNINTNANIKKCTE</sequence>
<dbReference type="EMBL" id="ASPP01004124">
    <property type="protein sequence ID" value="ETO32530.1"/>
    <property type="molecule type" value="Genomic_DNA"/>
</dbReference>
<dbReference type="Proteomes" id="UP000023152">
    <property type="component" value="Unassembled WGS sequence"/>
</dbReference>
<keyword evidence="2" id="KW-1185">Reference proteome</keyword>
<protein>
    <submittedName>
        <fullName evidence="1">Uncharacterized protein</fullName>
    </submittedName>
</protein>
<organism evidence="1 2">
    <name type="scientific">Reticulomyxa filosa</name>
    <dbReference type="NCBI Taxonomy" id="46433"/>
    <lineage>
        <taxon>Eukaryota</taxon>
        <taxon>Sar</taxon>
        <taxon>Rhizaria</taxon>
        <taxon>Retaria</taxon>
        <taxon>Foraminifera</taxon>
        <taxon>Monothalamids</taxon>
        <taxon>Reticulomyxidae</taxon>
        <taxon>Reticulomyxa</taxon>
    </lineage>
</organism>
<comment type="caution">
    <text evidence="1">The sequence shown here is derived from an EMBL/GenBank/DDBJ whole genome shotgun (WGS) entry which is preliminary data.</text>
</comment>
<proteinExistence type="predicted"/>
<gene>
    <name evidence="1" type="ORF">RFI_04585</name>
</gene>
<reference evidence="1 2" key="1">
    <citation type="journal article" date="2013" name="Curr. Biol.">
        <title>The Genome of the Foraminiferan Reticulomyxa filosa.</title>
        <authorList>
            <person name="Glockner G."/>
            <person name="Hulsmann N."/>
            <person name="Schleicher M."/>
            <person name="Noegel A.A."/>
            <person name="Eichinger L."/>
            <person name="Gallinger C."/>
            <person name="Pawlowski J."/>
            <person name="Sierra R."/>
            <person name="Euteneuer U."/>
            <person name="Pillet L."/>
            <person name="Moustafa A."/>
            <person name="Platzer M."/>
            <person name="Groth M."/>
            <person name="Szafranski K."/>
            <person name="Schliwa M."/>
        </authorList>
    </citation>
    <scope>NUCLEOTIDE SEQUENCE [LARGE SCALE GENOMIC DNA]</scope>
</reference>
<dbReference type="AlphaFoldDB" id="X6P1W0"/>